<keyword evidence="4" id="KW-1015">Disulfide bond</keyword>
<keyword evidence="2" id="KW-0964">Secreted</keyword>
<keyword evidence="3 8" id="KW-0732">Signal</keyword>
<sequence length="413" mass="45567">MVSVEILLCLVLISTCKGDTSTLDFSDSDLESIILKALQDNETLSTDFSSGADELCKPFNSVKPDFHVAGQRISVTKCLEYKWEIKNQADEDVANEKCRTYLISQIKRGIIPEILVFVPPSVIFGGVDAKPAEFPHMGAIGWKAKDESKWVFKCGGSLISEKYVLTAAHCTWLPIRKHLDVSKATPEVIRFGVENIEDYMFQINGKPIDMTIKTIIKHPRYKPPQKYYDIALIELEAAVKFSHTVRPACLFTERTLDTGSKGILTGWGVTESGNPSTVLQKAVVDIFTTGQCNPLLQDTWNRNWHGFAKHQLCAGKLAGKVDTCQGDSGGPLQIKIDSGSNATMSTVVGLTSFGVKCGQKDKPGIYTKVSSFRKWIENIVWGHKDSPVAQNKTEGPSLFKRKNITLSGGLVTF</sequence>
<dbReference type="FunFam" id="2.40.10.10:FF:000054">
    <property type="entry name" value="Complement C1r subcomponent"/>
    <property type="match status" value="1"/>
</dbReference>
<dbReference type="Pfam" id="PF00089">
    <property type="entry name" value="Trypsin"/>
    <property type="match status" value="1"/>
</dbReference>
<dbReference type="PANTHER" id="PTHR24252:SF7">
    <property type="entry name" value="HYALIN"/>
    <property type="match status" value="1"/>
</dbReference>
<dbReference type="InterPro" id="IPR009003">
    <property type="entry name" value="Peptidase_S1_PA"/>
</dbReference>
<comment type="caution">
    <text evidence="10">The sequence shown here is derived from an EMBL/GenBank/DDBJ whole genome shotgun (WGS) entry which is preliminary data.</text>
</comment>
<keyword evidence="11" id="KW-1185">Reference proteome</keyword>
<dbReference type="EMBL" id="CAVLEF010000003">
    <property type="protein sequence ID" value="CAK1542037.1"/>
    <property type="molecule type" value="Genomic_DNA"/>
</dbReference>
<dbReference type="SUPFAM" id="SSF50494">
    <property type="entry name" value="Trypsin-like serine proteases"/>
    <property type="match status" value="1"/>
</dbReference>
<evidence type="ECO:0000256" key="3">
    <source>
        <dbReference type="ARBA" id="ARBA00022729"/>
    </source>
</evidence>
<evidence type="ECO:0000259" key="9">
    <source>
        <dbReference type="PROSITE" id="PS50240"/>
    </source>
</evidence>
<evidence type="ECO:0000256" key="5">
    <source>
        <dbReference type="ARBA" id="ARBA00023180"/>
    </source>
</evidence>
<feature type="domain" description="Peptidase S1" evidence="9">
    <location>
        <begin position="123"/>
        <end position="381"/>
    </location>
</feature>
<evidence type="ECO:0000256" key="2">
    <source>
        <dbReference type="ARBA" id="ARBA00022525"/>
    </source>
</evidence>
<evidence type="ECO:0000256" key="6">
    <source>
        <dbReference type="ARBA" id="ARBA00024195"/>
    </source>
</evidence>
<dbReference type="InterPro" id="IPR033116">
    <property type="entry name" value="TRYPSIN_SER"/>
</dbReference>
<dbReference type="InterPro" id="IPR001254">
    <property type="entry name" value="Trypsin_dom"/>
</dbReference>
<dbReference type="GO" id="GO:0006508">
    <property type="term" value="P:proteolysis"/>
    <property type="evidence" value="ECO:0007669"/>
    <property type="project" value="UniProtKB-KW"/>
</dbReference>
<evidence type="ECO:0000313" key="11">
    <source>
        <dbReference type="Proteomes" id="UP001497472"/>
    </source>
</evidence>
<organism evidence="10 11">
    <name type="scientific">Leptosia nina</name>
    <dbReference type="NCBI Taxonomy" id="320188"/>
    <lineage>
        <taxon>Eukaryota</taxon>
        <taxon>Metazoa</taxon>
        <taxon>Ecdysozoa</taxon>
        <taxon>Arthropoda</taxon>
        <taxon>Hexapoda</taxon>
        <taxon>Insecta</taxon>
        <taxon>Pterygota</taxon>
        <taxon>Neoptera</taxon>
        <taxon>Endopterygota</taxon>
        <taxon>Lepidoptera</taxon>
        <taxon>Glossata</taxon>
        <taxon>Ditrysia</taxon>
        <taxon>Papilionoidea</taxon>
        <taxon>Pieridae</taxon>
        <taxon>Pierinae</taxon>
        <taxon>Leptosia</taxon>
    </lineage>
</organism>
<gene>
    <name evidence="10" type="ORF">LNINA_LOCUS1971</name>
</gene>
<dbReference type="SMART" id="SM00020">
    <property type="entry name" value="Tryp_SPc"/>
    <property type="match status" value="1"/>
</dbReference>
<keyword evidence="7" id="KW-0378">Hydrolase</keyword>
<dbReference type="InterPro" id="IPR001314">
    <property type="entry name" value="Peptidase_S1A"/>
</dbReference>
<keyword evidence="7" id="KW-0645">Protease</keyword>
<proteinExistence type="inferred from homology"/>
<comment type="similarity">
    <text evidence="6">Belongs to the peptidase S1 family. CLIP subfamily.</text>
</comment>
<keyword evidence="7" id="KW-0720">Serine protease</keyword>
<keyword evidence="5" id="KW-0325">Glycoprotein</keyword>
<dbReference type="AlphaFoldDB" id="A0AAV1IZI5"/>
<reference evidence="10 11" key="1">
    <citation type="submission" date="2023-11" db="EMBL/GenBank/DDBJ databases">
        <authorList>
            <person name="Okamura Y."/>
        </authorList>
    </citation>
    <scope>NUCLEOTIDE SEQUENCE [LARGE SCALE GENOMIC DNA]</scope>
</reference>
<dbReference type="Gene3D" id="2.40.10.10">
    <property type="entry name" value="Trypsin-like serine proteases"/>
    <property type="match status" value="2"/>
</dbReference>
<dbReference type="InterPro" id="IPR043504">
    <property type="entry name" value="Peptidase_S1_PA_chymotrypsin"/>
</dbReference>
<dbReference type="GO" id="GO:0005576">
    <property type="term" value="C:extracellular region"/>
    <property type="evidence" value="ECO:0007669"/>
    <property type="project" value="UniProtKB-SubCell"/>
</dbReference>
<dbReference type="GO" id="GO:0004252">
    <property type="term" value="F:serine-type endopeptidase activity"/>
    <property type="evidence" value="ECO:0007669"/>
    <property type="project" value="InterPro"/>
</dbReference>
<evidence type="ECO:0000256" key="1">
    <source>
        <dbReference type="ARBA" id="ARBA00004613"/>
    </source>
</evidence>
<dbReference type="CDD" id="cd00190">
    <property type="entry name" value="Tryp_SPc"/>
    <property type="match status" value="1"/>
</dbReference>
<evidence type="ECO:0000313" key="10">
    <source>
        <dbReference type="EMBL" id="CAK1542037.1"/>
    </source>
</evidence>
<dbReference type="PANTHER" id="PTHR24252">
    <property type="entry name" value="ACROSIN-RELATED"/>
    <property type="match status" value="1"/>
</dbReference>
<evidence type="ECO:0000256" key="8">
    <source>
        <dbReference type="SAM" id="SignalP"/>
    </source>
</evidence>
<dbReference type="FunFam" id="2.40.10.10:FF:000028">
    <property type="entry name" value="Serine protease easter"/>
    <property type="match status" value="1"/>
</dbReference>
<protein>
    <recommendedName>
        <fullName evidence="9">Peptidase S1 domain-containing protein</fullName>
    </recommendedName>
</protein>
<dbReference type="Proteomes" id="UP001497472">
    <property type="component" value="Unassembled WGS sequence"/>
</dbReference>
<comment type="subcellular location">
    <subcellularLocation>
        <location evidence="1">Secreted</location>
    </subcellularLocation>
</comment>
<dbReference type="InterPro" id="IPR018114">
    <property type="entry name" value="TRYPSIN_HIS"/>
</dbReference>
<name>A0AAV1IZI5_9NEOP</name>
<feature type="signal peptide" evidence="8">
    <location>
        <begin position="1"/>
        <end position="18"/>
    </location>
</feature>
<dbReference type="PRINTS" id="PR00722">
    <property type="entry name" value="CHYMOTRYPSIN"/>
</dbReference>
<evidence type="ECO:0000256" key="7">
    <source>
        <dbReference type="RuleBase" id="RU363034"/>
    </source>
</evidence>
<dbReference type="PROSITE" id="PS50240">
    <property type="entry name" value="TRYPSIN_DOM"/>
    <property type="match status" value="1"/>
</dbReference>
<dbReference type="PROSITE" id="PS00134">
    <property type="entry name" value="TRYPSIN_HIS"/>
    <property type="match status" value="1"/>
</dbReference>
<dbReference type="PROSITE" id="PS00135">
    <property type="entry name" value="TRYPSIN_SER"/>
    <property type="match status" value="1"/>
</dbReference>
<accession>A0AAV1IZI5</accession>
<feature type="chain" id="PRO_5043438213" description="Peptidase S1 domain-containing protein" evidence="8">
    <location>
        <begin position="19"/>
        <end position="413"/>
    </location>
</feature>
<evidence type="ECO:0000256" key="4">
    <source>
        <dbReference type="ARBA" id="ARBA00023157"/>
    </source>
</evidence>